<dbReference type="GO" id="GO:0005549">
    <property type="term" value="F:odorant binding"/>
    <property type="evidence" value="ECO:0007669"/>
    <property type="project" value="InterPro"/>
</dbReference>
<evidence type="ECO:0000256" key="1">
    <source>
        <dbReference type="ARBA" id="ARBA00004651"/>
    </source>
</evidence>
<feature type="transmembrane region" description="Helical" evidence="10">
    <location>
        <begin position="300"/>
        <end position="319"/>
    </location>
</feature>
<comment type="caution">
    <text evidence="11">The sequence shown here is derived from an EMBL/GenBank/DDBJ whole genome shotgun (WGS) entry which is preliminary data.</text>
</comment>
<organism evidence="11 12">
    <name type="scientific">Ignelater luminosus</name>
    <name type="common">Cucubano</name>
    <name type="synonym">Pyrophorus luminosus</name>
    <dbReference type="NCBI Taxonomy" id="2038154"/>
    <lineage>
        <taxon>Eukaryota</taxon>
        <taxon>Metazoa</taxon>
        <taxon>Ecdysozoa</taxon>
        <taxon>Arthropoda</taxon>
        <taxon>Hexapoda</taxon>
        <taxon>Insecta</taxon>
        <taxon>Pterygota</taxon>
        <taxon>Neoptera</taxon>
        <taxon>Endopterygota</taxon>
        <taxon>Coleoptera</taxon>
        <taxon>Polyphaga</taxon>
        <taxon>Elateriformia</taxon>
        <taxon>Elateroidea</taxon>
        <taxon>Elateridae</taxon>
        <taxon>Agrypninae</taxon>
        <taxon>Pyrophorini</taxon>
        <taxon>Ignelater</taxon>
    </lineage>
</organism>
<keyword evidence="6 10" id="KW-1133">Transmembrane helix</keyword>
<keyword evidence="3 10" id="KW-0716">Sensory transduction</keyword>
<keyword evidence="8 10" id="KW-0675">Receptor</keyword>
<dbReference type="GO" id="GO:0007165">
    <property type="term" value="P:signal transduction"/>
    <property type="evidence" value="ECO:0007669"/>
    <property type="project" value="UniProtKB-KW"/>
</dbReference>
<keyword evidence="5 10" id="KW-0552">Olfaction</keyword>
<reference evidence="11" key="1">
    <citation type="submission" date="2019-08" db="EMBL/GenBank/DDBJ databases">
        <title>The genome of the North American firefly Photinus pyralis.</title>
        <authorList>
            <consortium name="Photinus pyralis genome working group"/>
            <person name="Fallon T.R."/>
            <person name="Sander Lower S.E."/>
            <person name="Weng J.-K."/>
        </authorList>
    </citation>
    <scope>NUCLEOTIDE SEQUENCE</scope>
    <source>
        <strain evidence="11">TRF0915ILg1</strain>
        <tissue evidence="11">Whole body</tissue>
    </source>
</reference>
<keyword evidence="12" id="KW-1185">Reference proteome</keyword>
<evidence type="ECO:0000256" key="9">
    <source>
        <dbReference type="ARBA" id="ARBA00023224"/>
    </source>
</evidence>
<comment type="subcellular location">
    <subcellularLocation>
        <location evidence="1 10">Cell membrane</location>
        <topology evidence="1 10">Multi-pass membrane protein</topology>
    </subcellularLocation>
</comment>
<feature type="transmembrane region" description="Helical" evidence="10">
    <location>
        <begin position="137"/>
        <end position="157"/>
    </location>
</feature>
<dbReference type="Proteomes" id="UP000801492">
    <property type="component" value="Unassembled WGS sequence"/>
</dbReference>
<name>A0A8K0GL03_IGNLU</name>
<protein>
    <recommendedName>
        <fullName evidence="10">Odorant receptor</fullName>
    </recommendedName>
</protein>
<dbReference type="Pfam" id="PF02949">
    <property type="entry name" value="7tm_6"/>
    <property type="match status" value="1"/>
</dbReference>
<evidence type="ECO:0000256" key="6">
    <source>
        <dbReference type="ARBA" id="ARBA00022989"/>
    </source>
</evidence>
<comment type="similarity">
    <text evidence="10">Belongs to the insect chemoreceptor superfamily. Heteromeric odorant receptor channel (TC 1.A.69) family.</text>
</comment>
<dbReference type="AlphaFoldDB" id="A0A8K0GL03"/>
<dbReference type="EMBL" id="VTPC01001545">
    <property type="protein sequence ID" value="KAF2901588.1"/>
    <property type="molecule type" value="Genomic_DNA"/>
</dbReference>
<feature type="transmembrane region" description="Helical" evidence="10">
    <location>
        <begin position="325"/>
        <end position="343"/>
    </location>
</feature>
<dbReference type="InterPro" id="IPR004117">
    <property type="entry name" value="7tm6_olfct_rcpt"/>
</dbReference>
<evidence type="ECO:0000256" key="7">
    <source>
        <dbReference type="ARBA" id="ARBA00023136"/>
    </source>
</evidence>
<dbReference type="GO" id="GO:0004984">
    <property type="term" value="F:olfactory receptor activity"/>
    <property type="evidence" value="ECO:0007669"/>
    <property type="project" value="InterPro"/>
</dbReference>
<evidence type="ECO:0000256" key="3">
    <source>
        <dbReference type="ARBA" id="ARBA00022606"/>
    </source>
</evidence>
<evidence type="ECO:0000313" key="12">
    <source>
        <dbReference type="Proteomes" id="UP000801492"/>
    </source>
</evidence>
<keyword evidence="9 10" id="KW-0807">Transducer</keyword>
<dbReference type="GO" id="GO:0005886">
    <property type="term" value="C:plasma membrane"/>
    <property type="evidence" value="ECO:0007669"/>
    <property type="project" value="UniProtKB-SubCell"/>
</dbReference>
<evidence type="ECO:0000256" key="10">
    <source>
        <dbReference type="RuleBase" id="RU351113"/>
    </source>
</evidence>
<keyword evidence="7 10" id="KW-0472">Membrane</keyword>
<feature type="transmembrane region" description="Helical" evidence="10">
    <location>
        <begin position="203"/>
        <end position="224"/>
    </location>
</feature>
<evidence type="ECO:0000256" key="8">
    <source>
        <dbReference type="ARBA" id="ARBA00023170"/>
    </source>
</evidence>
<dbReference type="PANTHER" id="PTHR21137">
    <property type="entry name" value="ODORANT RECEPTOR"/>
    <property type="match status" value="1"/>
</dbReference>
<accession>A0A8K0GL03</accession>
<keyword evidence="2" id="KW-1003">Cell membrane</keyword>
<evidence type="ECO:0000256" key="5">
    <source>
        <dbReference type="ARBA" id="ARBA00022725"/>
    </source>
</evidence>
<evidence type="ECO:0000256" key="2">
    <source>
        <dbReference type="ARBA" id="ARBA00022475"/>
    </source>
</evidence>
<proteinExistence type="inferred from homology"/>
<gene>
    <name evidence="11" type="ORF">ILUMI_04601</name>
</gene>
<dbReference type="OrthoDB" id="8191658at2759"/>
<evidence type="ECO:0000313" key="11">
    <source>
        <dbReference type="EMBL" id="KAF2901588.1"/>
    </source>
</evidence>
<evidence type="ECO:0000256" key="4">
    <source>
        <dbReference type="ARBA" id="ARBA00022692"/>
    </source>
</evidence>
<keyword evidence="4 10" id="KW-0812">Transmembrane</keyword>
<comment type="caution">
    <text evidence="10">Lacks conserved residue(s) required for the propagation of feature annotation.</text>
</comment>
<dbReference type="PANTHER" id="PTHR21137:SF35">
    <property type="entry name" value="ODORANT RECEPTOR 19A-RELATED"/>
    <property type="match status" value="1"/>
</dbReference>
<sequence>MEDKYPTNLFKENHRLMRIAGLWFPKKENNYRKWLICTIQTSIYLLNCEIYFYFSEMSEVRHTYKNKKMFLEHLGKIILHTLTSTKVLNFCFRRNRAFNIIKTLESEEFRYRATDDFKPGLYFQEAKKFIFKMSWSYIMLTTVVPMAHFVSTVYGFAVKYTAEDFLQGNVTCHDVSPYYMVMPFPVGTKLSCGFGLMYEFIVIMWYSWQIAAHDTLLAAILIYIRTHFKAVRGAFASIKLRSEMELGLLDTKKKNDKDNAEVTHQMDLEMTKCTKHMETIIEVCDSAESMFNIVALGQTLNTLFILVSCLFLLSSWNIVSLKFAAQLLYLLGLLYQLSLYCWFGNEVMLAGLTVPDYIYHSDWLDASASYKRSMLINMIRMKRPIVFTAGKFTTLTLATLVTIIRGSYSYFAVLKNMDAAASAT</sequence>
<feature type="transmembrane region" description="Helical" evidence="10">
    <location>
        <begin position="385"/>
        <end position="408"/>
    </location>
</feature>